<reference evidence="2 3" key="1">
    <citation type="journal article" date="2010" name="Science">
        <title>Genomic comparison of the ants Camponotus floridanus and Harpegnathos saltator.</title>
        <authorList>
            <person name="Bonasio R."/>
            <person name="Zhang G."/>
            <person name="Ye C."/>
            <person name="Mutti N.S."/>
            <person name="Fang X."/>
            <person name="Qin N."/>
            <person name="Donahue G."/>
            <person name="Yang P."/>
            <person name="Li Q."/>
            <person name="Li C."/>
            <person name="Zhang P."/>
            <person name="Huang Z."/>
            <person name="Berger S.L."/>
            <person name="Reinberg D."/>
            <person name="Wang J."/>
            <person name="Liebig J."/>
        </authorList>
    </citation>
    <scope>NUCLEOTIDE SEQUENCE [LARGE SCALE GENOMIC DNA]</scope>
    <source>
        <strain evidence="3">C129</strain>
    </source>
</reference>
<sequence>MVAEAYICHKTTRLAGACTNLDTIGIPRSECTAEGDPDDPSGTRRQPASMKSPREEREGSEGKEKRRKDAREERIVEPVQMEKKGRFAKEEEEKKRRRNHIIYPSVDSHI</sequence>
<dbReference type="Proteomes" id="UP000000311">
    <property type="component" value="Unassembled WGS sequence"/>
</dbReference>
<accession>E2ATS1</accession>
<dbReference type="AlphaFoldDB" id="E2ATS1"/>
<dbReference type="InParanoid" id="E2ATS1"/>
<organism evidence="3">
    <name type="scientific">Camponotus floridanus</name>
    <name type="common">Florida carpenter ant</name>
    <dbReference type="NCBI Taxonomy" id="104421"/>
    <lineage>
        <taxon>Eukaryota</taxon>
        <taxon>Metazoa</taxon>
        <taxon>Ecdysozoa</taxon>
        <taxon>Arthropoda</taxon>
        <taxon>Hexapoda</taxon>
        <taxon>Insecta</taxon>
        <taxon>Pterygota</taxon>
        <taxon>Neoptera</taxon>
        <taxon>Endopterygota</taxon>
        <taxon>Hymenoptera</taxon>
        <taxon>Apocrita</taxon>
        <taxon>Aculeata</taxon>
        <taxon>Formicoidea</taxon>
        <taxon>Formicidae</taxon>
        <taxon>Formicinae</taxon>
        <taxon>Camponotus</taxon>
    </lineage>
</organism>
<dbReference type="EMBL" id="GL442691">
    <property type="protein sequence ID" value="EFN63154.1"/>
    <property type="molecule type" value="Genomic_DNA"/>
</dbReference>
<evidence type="ECO:0000313" key="2">
    <source>
        <dbReference type="EMBL" id="EFN63154.1"/>
    </source>
</evidence>
<evidence type="ECO:0000313" key="3">
    <source>
        <dbReference type="Proteomes" id="UP000000311"/>
    </source>
</evidence>
<name>E2ATS1_CAMFO</name>
<evidence type="ECO:0000256" key="1">
    <source>
        <dbReference type="SAM" id="MobiDB-lite"/>
    </source>
</evidence>
<gene>
    <name evidence="2" type="ORF">EAG_12893</name>
</gene>
<protein>
    <submittedName>
        <fullName evidence="2">Uncharacterized protein</fullName>
    </submittedName>
</protein>
<feature type="region of interest" description="Disordered" evidence="1">
    <location>
        <begin position="26"/>
        <end position="110"/>
    </location>
</feature>
<proteinExistence type="predicted"/>
<feature type="compositionally biased region" description="Basic and acidic residues" evidence="1">
    <location>
        <begin position="52"/>
        <end position="94"/>
    </location>
</feature>
<keyword evidence="3" id="KW-1185">Reference proteome</keyword>